<reference evidence="2 3" key="1">
    <citation type="submission" date="2020-05" db="EMBL/GenBank/DDBJ databases">
        <authorList>
            <person name="Mo P."/>
        </authorList>
    </citation>
    <scope>NUCLEOTIDE SEQUENCE [LARGE SCALE GENOMIC DNA]</scope>
    <source>
        <strain evidence="2 3">Gen01</strain>
        <plasmid evidence="2 3">unnamed1</plasmid>
    </source>
</reference>
<dbReference type="EMBL" id="CP053565">
    <property type="protein sequence ID" value="QJY51186.1"/>
    <property type="molecule type" value="Genomic_DNA"/>
</dbReference>
<sequence>MLVQMGRYGDTRVETRMLFDARDPACTGPPADAIDVQFRPPLTVSLLLERYLDGPGVVPVVEFLGASYREVVAATVNKLQFVAGYVADGSLSWPARLEVATAAHLYNNDDETDIRLHHHLWVGRTAVALHDRVRRPVDLDGMRLSLTNVVWSTYLRTLHTVTTRDLGVSWRSPRPGAGAEITDPPMHVGLTGQEDLGICTTPWGPRETWAQPTPAKLAFQAQQEREAAAALAQGRYSWVPPDQPRPPSYLDEPDSW</sequence>
<organism evidence="2 3">
    <name type="scientific">Pseudonocardia broussonetiae</name>
    <dbReference type="NCBI Taxonomy" id="2736640"/>
    <lineage>
        <taxon>Bacteria</taxon>
        <taxon>Bacillati</taxon>
        <taxon>Actinomycetota</taxon>
        <taxon>Actinomycetes</taxon>
        <taxon>Pseudonocardiales</taxon>
        <taxon>Pseudonocardiaceae</taxon>
        <taxon>Pseudonocardia</taxon>
    </lineage>
</organism>
<evidence type="ECO:0000313" key="3">
    <source>
        <dbReference type="Proteomes" id="UP000505377"/>
    </source>
</evidence>
<evidence type="ECO:0000313" key="2">
    <source>
        <dbReference type="EMBL" id="QJY51186.1"/>
    </source>
</evidence>
<dbReference type="RefSeq" id="WP_172170025.1">
    <property type="nucleotide sequence ID" value="NZ_CP053565.1"/>
</dbReference>
<keyword evidence="3" id="KW-1185">Reference proteome</keyword>
<protein>
    <submittedName>
        <fullName evidence="2">Uncharacterized protein</fullName>
    </submittedName>
</protein>
<accession>A0A6M6JW06</accession>
<proteinExistence type="predicted"/>
<evidence type="ECO:0000256" key="1">
    <source>
        <dbReference type="SAM" id="MobiDB-lite"/>
    </source>
</evidence>
<geneLocation type="plasmid" evidence="2 3">
    <name>unnamed1</name>
</geneLocation>
<dbReference type="Proteomes" id="UP000505377">
    <property type="component" value="Plasmid unnamed1"/>
</dbReference>
<dbReference type="AlphaFoldDB" id="A0A6M6JW06"/>
<keyword evidence="2" id="KW-0614">Plasmid</keyword>
<feature type="region of interest" description="Disordered" evidence="1">
    <location>
        <begin position="234"/>
        <end position="256"/>
    </location>
</feature>
<name>A0A6M6JW06_9PSEU</name>
<gene>
    <name evidence="2" type="ORF">HOP40_34975</name>
</gene>
<dbReference type="KEGG" id="pbro:HOP40_34975"/>